<dbReference type="Bgee" id="WBGene00015740">
    <property type="expression patterns" value="Expressed in pharyngeal muscle cell (C elegans) and 3 other cell types or tissues"/>
</dbReference>
<dbReference type="AlphaFoldDB" id="Q8WQC2"/>
<accession>Q8WQC2</accession>
<dbReference type="OrthoDB" id="5801938at2759"/>
<dbReference type="PaxDb" id="6239-C13E3.1"/>
<dbReference type="EMBL" id="BX284606">
    <property type="protein sequence ID" value="CCD63328.1"/>
    <property type="molecule type" value="Genomic_DNA"/>
</dbReference>
<organism evidence="1 2">
    <name type="scientific">Caenorhabditis elegans</name>
    <dbReference type="NCBI Taxonomy" id="6239"/>
    <lineage>
        <taxon>Eukaryota</taxon>
        <taxon>Metazoa</taxon>
        <taxon>Ecdysozoa</taxon>
        <taxon>Nematoda</taxon>
        <taxon>Chromadorea</taxon>
        <taxon>Rhabditida</taxon>
        <taxon>Rhabditina</taxon>
        <taxon>Rhabditomorpha</taxon>
        <taxon>Rhabditoidea</taxon>
        <taxon>Rhabditidae</taxon>
        <taxon>Peloderinae</taxon>
        <taxon>Caenorhabditis</taxon>
    </lineage>
</organism>
<accession>G4RWG2</accession>
<name>Q8WQC2_CAEEL</name>
<sequence>MEWFGWLKRVKPVGKKFLRICANPENELVELVKKGRSASYTKCELDCTSLLKVLHIFTALMAAGKRNAAAELCRTIADKCFNQNAENPYRLLFLSFAMMAECEEKFYDMNISPQNKEDISLKLRYSLCQQAFSGIMEMEPTIFKISELLTLSEEFAHFSCFRQCHVNLLKNLSEIDEDENVDWFDRVKVLDSNILSLINESDIAARLCETDKEKKEFQQNLLRLPPSSLEQNDQYCFSWFNQLHLREIYVRSTAAIEVLKSDEAFKTFSSSASYLPRSLLKRKQAPKMHRRRLQARNPEMEAEEKAKRISFGEDSGVLADANMLIMRKGSKSIVCRRRSNIQINFGTEVDDLNYNSPIFEGEKSFTDKNAENVKERSFQRKEREKNYNTGGAIDCRKRMPDGVRKKIRIILRNMMADGREIQKQDVLEDEILNKAFPVTDDEFSDDETAPKPFFRTETLETIQKKKMRKLGWIDSNIESKHVLWWNNAKDELLTARAIANHCVKITGDSSEPFATFEEYLGKFENGGKLRDRMSESRRETNSRVFDVKKESGADDGMLLTMPSSDSFKEYKINNRRSYESVGLNSLLLQNMRRRCIDELLMLIMIMKGQQQLQDGNVVRCLAYLMLIEYKLAVFAETTGLEISNNRSFYEYLKNLYKHLLAKFRLYSTDVFGVSCLKNTEEMILNDDHDKFDLNTQCFKFCQETNAYFFCICIRGKFIQLRSEELMHNVSKLDREEIEQQHEIFFGLDKTNKNNHLSSFWRTECMPIVLGLVHMAGHNLVDQIDSMNQTESSEILHSMPGLSPQTKTWLKQVTRYGVLKQKADKEERRVENRANMVVPMLFQLPSKISGLHNTEYMADQENLEPIYKATTDFVCGKYNIWKEMCKADSENFRKTNTDNGYLQESNLTFVGEAIEKDVYMVAVYRGEKIAEDRDRIGSQMHLLCRKIRSQAGFVSVKRRNCSKDLTVQ</sequence>
<dbReference type="FunCoup" id="Q8WQC2">
    <property type="interactions" value="1313"/>
</dbReference>
<dbReference type="UCSC" id="C13E3.1">
    <property type="organism name" value="c. elegans"/>
</dbReference>
<protein>
    <submittedName>
        <fullName evidence="1">Separase</fullName>
    </submittedName>
</protein>
<dbReference type="CTD" id="181134"/>
<keyword evidence="2" id="KW-1185">Reference proteome</keyword>
<dbReference type="GeneID" id="181134"/>
<evidence type="ECO:0000313" key="2">
    <source>
        <dbReference type="Proteomes" id="UP000001940"/>
    </source>
</evidence>
<evidence type="ECO:0000313" key="1">
    <source>
        <dbReference type="EMBL" id="CCD63328.1"/>
    </source>
</evidence>
<dbReference type="RefSeq" id="NP_741867.2">
    <property type="nucleotide sequence ID" value="NM_171749.7"/>
</dbReference>
<proteinExistence type="predicted"/>
<dbReference type="OMA" id="FCICIRG"/>
<dbReference type="Proteomes" id="UP000001940">
    <property type="component" value="Chromosome X"/>
</dbReference>
<gene>
    <name evidence="1 3" type="ORF">C13E3.1</name>
    <name evidence="1" type="ORF">CELE_C13E3.1</name>
</gene>
<dbReference type="InParanoid" id="Q8WQC2"/>
<dbReference type="WormBase" id="C13E3.1a">
    <property type="protein sequence ID" value="CE40016"/>
    <property type="gene ID" value="WBGene00015740"/>
</dbReference>
<reference evidence="1 2" key="1">
    <citation type="journal article" date="1998" name="Science">
        <title>Genome sequence of the nematode C. elegans: a platform for investigating biology.</title>
        <authorList>
            <consortium name="The C. elegans sequencing consortium"/>
            <person name="Sulson J.E."/>
            <person name="Waterston R."/>
        </authorList>
    </citation>
    <scope>NUCLEOTIDE SEQUENCE [LARGE SCALE GENOMIC DNA]</scope>
    <source>
        <strain evidence="1 2">Bristol N2</strain>
    </source>
</reference>
<dbReference type="HOGENOM" id="CLU_310622_0_0_1"/>
<dbReference type="eggNOG" id="ENOG502TFK4">
    <property type="taxonomic scope" value="Eukaryota"/>
</dbReference>
<evidence type="ECO:0000313" key="3">
    <source>
        <dbReference type="WormBase" id="C13E3.1a"/>
    </source>
</evidence>
<dbReference type="AGR" id="WB:WBGene00015740"/>
<dbReference type="ExpressionAtlas" id="Q8WQC2">
    <property type="expression patterns" value="baseline"/>
</dbReference>